<gene>
    <name evidence="2" type="ORF">AYY18_14330</name>
</gene>
<dbReference type="InterPro" id="IPR008713">
    <property type="entry name" value="Phage_lambda_NinG"/>
</dbReference>
<keyword evidence="1" id="KW-0175">Coiled coil</keyword>
<dbReference type="OrthoDB" id="5741553at2"/>
<evidence type="ECO:0000313" key="3">
    <source>
        <dbReference type="Proteomes" id="UP000092377"/>
    </source>
</evidence>
<dbReference type="EMBL" id="LZEY01000003">
    <property type="protein sequence ID" value="OBU13032.1"/>
    <property type="molecule type" value="Genomic_DNA"/>
</dbReference>
<evidence type="ECO:0000256" key="1">
    <source>
        <dbReference type="SAM" id="Coils"/>
    </source>
</evidence>
<keyword evidence="3" id="KW-1185">Reference proteome</keyword>
<sequence>MQKLRRRRCKICREWFMPEKDFEKWCSQAHKEELAIKLYRKQNEARQAKLKKEQQQKEREKKDKLKIRKLAVKPLSYFKQQAQTAFNQFIRLRDRDEPCISCGRHHDGQYHAGHYRTTKAMPELRFDEDNVHKQCAPCNDHLSGNIENYTPRLIEKIGQERFDRLMGAHELPKWKREDYERIRDEYRLKLKELKSCSQT</sequence>
<accession>A0A1B8HT28</accession>
<name>A0A1B8HT28_9GAMM</name>
<dbReference type="Pfam" id="PF05766">
    <property type="entry name" value="NinG"/>
    <property type="match status" value="1"/>
</dbReference>
<feature type="coiled-coil region" evidence="1">
    <location>
        <begin position="36"/>
        <end position="70"/>
    </location>
</feature>
<comment type="caution">
    <text evidence="2">The sequence shown here is derived from an EMBL/GenBank/DDBJ whole genome shotgun (WGS) entry which is preliminary data.</text>
</comment>
<dbReference type="Proteomes" id="UP000092377">
    <property type="component" value="Unassembled WGS sequence"/>
</dbReference>
<organism evidence="2 3">
    <name type="scientific">Morganella psychrotolerans</name>
    <dbReference type="NCBI Taxonomy" id="368603"/>
    <lineage>
        <taxon>Bacteria</taxon>
        <taxon>Pseudomonadati</taxon>
        <taxon>Pseudomonadota</taxon>
        <taxon>Gammaproteobacteria</taxon>
        <taxon>Enterobacterales</taxon>
        <taxon>Morganellaceae</taxon>
        <taxon>Morganella</taxon>
    </lineage>
</organism>
<evidence type="ECO:0000313" key="2">
    <source>
        <dbReference type="EMBL" id="OBU13032.1"/>
    </source>
</evidence>
<dbReference type="AlphaFoldDB" id="A0A1B8HT28"/>
<protein>
    <submittedName>
        <fullName evidence="2">Protein ninG</fullName>
    </submittedName>
</protein>
<proteinExistence type="predicted"/>
<dbReference type="RefSeq" id="WP_067399182.1">
    <property type="nucleotide sequence ID" value="NZ_LZEY01000003.1"/>
</dbReference>
<reference evidence="3" key="1">
    <citation type="submission" date="2016-06" db="EMBL/GenBank/DDBJ databases">
        <authorList>
            <person name="Butler K."/>
        </authorList>
    </citation>
    <scope>NUCLEOTIDE SEQUENCE [LARGE SCALE GENOMIC DNA]</scope>
    <source>
        <strain evidence="3">GCSL-Mp20</strain>
    </source>
</reference>